<organism evidence="1 2">
    <name type="scientific">Stakelama marina</name>
    <dbReference type="NCBI Taxonomy" id="2826939"/>
    <lineage>
        <taxon>Bacteria</taxon>
        <taxon>Pseudomonadati</taxon>
        <taxon>Pseudomonadota</taxon>
        <taxon>Alphaproteobacteria</taxon>
        <taxon>Sphingomonadales</taxon>
        <taxon>Sphingomonadaceae</taxon>
        <taxon>Stakelama</taxon>
    </lineage>
</organism>
<dbReference type="Proteomes" id="UP000676996">
    <property type="component" value="Unassembled WGS sequence"/>
</dbReference>
<comment type="caution">
    <text evidence="1">The sequence shown here is derived from an EMBL/GenBank/DDBJ whole genome shotgun (WGS) entry which is preliminary data.</text>
</comment>
<proteinExistence type="predicted"/>
<dbReference type="EMBL" id="JAGRQC010000002">
    <property type="protein sequence ID" value="MBR0552669.1"/>
    <property type="molecule type" value="Genomic_DNA"/>
</dbReference>
<name>A0A8T4IJZ1_9SPHN</name>
<protein>
    <submittedName>
        <fullName evidence="1">Uncharacterized protein</fullName>
    </submittedName>
</protein>
<reference evidence="1" key="1">
    <citation type="submission" date="2021-04" db="EMBL/GenBank/DDBJ databases">
        <title>Ouciella asimina sp. nov., isolated from the surface seawater in the hydrothermal field of Okinawa Trough.</title>
        <authorList>
            <person name="Shuang W."/>
        </authorList>
    </citation>
    <scope>NUCLEOTIDE SEQUENCE</scope>
    <source>
        <strain evidence="1">LXI357</strain>
    </source>
</reference>
<sequence length="49" mass="5153">MTVSSPAVIPAKAGIDILECRVSPSGVARLAPRLRRDDDPSFAHHGTLA</sequence>
<gene>
    <name evidence="1" type="ORF">J7S20_09150</name>
</gene>
<dbReference type="RefSeq" id="WP_284053937.1">
    <property type="nucleotide sequence ID" value="NZ_JAGRQC010000002.1"/>
</dbReference>
<evidence type="ECO:0000313" key="1">
    <source>
        <dbReference type="EMBL" id="MBR0552669.1"/>
    </source>
</evidence>
<keyword evidence="2" id="KW-1185">Reference proteome</keyword>
<accession>A0A8T4IJZ1</accession>
<dbReference type="AlphaFoldDB" id="A0A8T4IJZ1"/>
<evidence type="ECO:0000313" key="2">
    <source>
        <dbReference type="Proteomes" id="UP000676996"/>
    </source>
</evidence>